<dbReference type="Pfam" id="PF12295">
    <property type="entry name" value="Symplekin_C"/>
    <property type="match status" value="1"/>
</dbReference>
<feature type="region of interest" description="Disordered" evidence="4">
    <location>
        <begin position="442"/>
        <end position="461"/>
    </location>
</feature>
<evidence type="ECO:0000259" key="6">
    <source>
        <dbReference type="Pfam" id="PF12295"/>
    </source>
</evidence>
<evidence type="ECO:0008006" key="9">
    <source>
        <dbReference type="Google" id="ProtNLM"/>
    </source>
</evidence>
<evidence type="ECO:0000256" key="2">
    <source>
        <dbReference type="ARBA" id="ARBA00022664"/>
    </source>
</evidence>
<dbReference type="InterPro" id="IPR032460">
    <property type="entry name" value="Symplekin/Pta1_N"/>
</dbReference>
<dbReference type="GO" id="GO:0005847">
    <property type="term" value="C:mRNA cleavage and polyadenylation specificity factor complex"/>
    <property type="evidence" value="ECO:0007669"/>
    <property type="project" value="TreeGrafter"/>
</dbReference>
<dbReference type="GO" id="GO:0006397">
    <property type="term" value="P:mRNA processing"/>
    <property type="evidence" value="ECO:0007669"/>
    <property type="project" value="UniProtKB-KW"/>
</dbReference>
<sequence>MDEFMNTEISDHDMIVQWINKATYSKNPNEKFDLIHKLQEFLIRKVPKLLPQFLSDLLDFATDKSADVKKAIVAFIEEACKVNESVLPKVMGHLHMLLCVDSIPVQKRVIQATITIYRKMLNWLCKAPIITADMEQAWNQLNVIKVEIVNMIDSDNDGVRTSSVKFLECVVLLQTYPDPENKSVNDFSLEDVPLTLKIARRRKLEEEANKIFDLLIKFNGSQHVSSANLFACLGALTNIAKNRPEFMGRVITGIELLHSNMPPTLSSTQVNSVRKKLKTELCSLIKHHVAAYDYLENITTMLIELGYTQQELQKMVPKVEDRRRFVKRSYADDIPAVQVKKAKLDKDVDSEKQKLATDVNEKFVSDRLNIDVAVQLVLSTLPKLPATIPAQFKIDYAMFLKMGHVGDLKVLARMLGIQLLEAGVGPGVEFFKSPLASREKSPVVEVSKKKDENDDKIQKKDRPKVPRIKTLKLSEITKPLEKTTKENLMLSAVQRILTSDKATSNLLRQKVVVTLAASFSESVRSTVLAFLVSDLRSHLDVALGWLFEEYSIMQGFTRLPAMRRDGRLDQGYTNLLSTFISVASIDALVLSQIMQEAPMITDQALEQLCALCKDEVRYTWALGLIKDLVVRRPPKQSMFLNALLQHTTHESNEVRECAIGHVIELYQRQNLKSSIEKFIQLHLDFLRLSQPPMSLFGDSQGRLMGGDSWNDDLVRCCLLPYVSILPINQNLVHNLAKVYIQTNADIKRIILRLLEAPVRQMGMDSVELLKLVEECPKGSETLVTRVIHILTDKGQPSHQLVQRVRELYQTRVSDVRFLIPVLNGLTKQEVIAALPKLIKLNPVVVREVFNRLLGLHGDSPITPTELLVALHLIDPGKADLKTTMKATSMCLNEKQVFTQEVLAVVLQQLMDQSPLPTLLMRTVIQALSSHPRLSGFVMNILQRLILKQVWKQKVVWEGFVKCCLKTRPQSFSVLMQLPASQLSEALNMCPELRDPLKQYLQTFSEGQRTHIPSAVQEVLVDIPAPVPPPTPVKPPEMVPPPIMTDLLPPILGSLEPLPPGMD</sequence>
<dbReference type="Proteomes" id="UP001353858">
    <property type="component" value="Unassembled WGS sequence"/>
</dbReference>
<evidence type="ECO:0000259" key="5">
    <source>
        <dbReference type="Pfam" id="PF11935"/>
    </source>
</evidence>
<dbReference type="PANTHER" id="PTHR15245">
    <property type="entry name" value="SYMPLEKIN-RELATED"/>
    <property type="match status" value="1"/>
</dbReference>
<evidence type="ECO:0000256" key="4">
    <source>
        <dbReference type="SAM" id="MobiDB-lite"/>
    </source>
</evidence>
<comment type="subcellular location">
    <subcellularLocation>
        <location evidence="1">Nucleus</location>
    </subcellularLocation>
</comment>
<evidence type="ECO:0000313" key="7">
    <source>
        <dbReference type="EMBL" id="KAK4880146.1"/>
    </source>
</evidence>
<dbReference type="PANTHER" id="PTHR15245:SF20">
    <property type="entry name" value="SYMPLEKIN"/>
    <property type="match status" value="1"/>
</dbReference>
<evidence type="ECO:0000256" key="1">
    <source>
        <dbReference type="ARBA" id="ARBA00004123"/>
    </source>
</evidence>
<reference evidence="8" key="1">
    <citation type="submission" date="2023-01" db="EMBL/GenBank/DDBJ databases">
        <title>Key to firefly adult light organ development and bioluminescence: homeobox transcription factors regulate luciferase expression and transportation to peroxisome.</title>
        <authorList>
            <person name="Fu X."/>
        </authorList>
    </citation>
    <scope>NUCLEOTIDE SEQUENCE [LARGE SCALE GENOMIC DNA]</scope>
</reference>
<feature type="domain" description="Symplekin C-terminal" evidence="6">
    <location>
        <begin position="814"/>
        <end position="989"/>
    </location>
</feature>
<accession>A0AAN7PEZ2</accession>
<keyword evidence="3" id="KW-0539">Nucleus</keyword>
<proteinExistence type="predicted"/>
<gene>
    <name evidence="7" type="ORF">RN001_008292</name>
</gene>
<dbReference type="InterPro" id="IPR021850">
    <property type="entry name" value="Symplekin/Pta1"/>
</dbReference>
<dbReference type="Pfam" id="PF11935">
    <property type="entry name" value="SYMPK_PTA1_N"/>
    <property type="match status" value="1"/>
</dbReference>
<comment type="caution">
    <text evidence="7">The sequence shown here is derived from an EMBL/GenBank/DDBJ whole genome shotgun (WGS) entry which is preliminary data.</text>
</comment>
<protein>
    <recommendedName>
        <fullName evidence="9">Symplekin</fullName>
    </recommendedName>
</protein>
<organism evidence="7 8">
    <name type="scientific">Aquatica leii</name>
    <dbReference type="NCBI Taxonomy" id="1421715"/>
    <lineage>
        <taxon>Eukaryota</taxon>
        <taxon>Metazoa</taxon>
        <taxon>Ecdysozoa</taxon>
        <taxon>Arthropoda</taxon>
        <taxon>Hexapoda</taxon>
        <taxon>Insecta</taxon>
        <taxon>Pterygota</taxon>
        <taxon>Neoptera</taxon>
        <taxon>Endopterygota</taxon>
        <taxon>Coleoptera</taxon>
        <taxon>Polyphaga</taxon>
        <taxon>Elateriformia</taxon>
        <taxon>Elateroidea</taxon>
        <taxon>Lampyridae</taxon>
        <taxon>Luciolinae</taxon>
        <taxon>Aquatica</taxon>
    </lineage>
</organism>
<dbReference type="InterPro" id="IPR022075">
    <property type="entry name" value="Symplekin_C"/>
</dbReference>
<keyword evidence="2" id="KW-0507">mRNA processing</keyword>
<dbReference type="EMBL" id="JARPUR010000003">
    <property type="protein sequence ID" value="KAK4880146.1"/>
    <property type="molecule type" value="Genomic_DNA"/>
</dbReference>
<evidence type="ECO:0000313" key="8">
    <source>
        <dbReference type="Proteomes" id="UP001353858"/>
    </source>
</evidence>
<keyword evidence="8" id="KW-1185">Reference proteome</keyword>
<evidence type="ECO:0000256" key="3">
    <source>
        <dbReference type="ARBA" id="ARBA00023242"/>
    </source>
</evidence>
<name>A0AAN7PEZ2_9COLE</name>
<dbReference type="InterPro" id="IPR011989">
    <property type="entry name" value="ARM-like"/>
</dbReference>
<dbReference type="Gene3D" id="1.25.10.10">
    <property type="entry name" value="Leucine-rich Repeat Variant"/>
    <property type="match status" value="1"/>
</dbReference>
<dbReference type="SUPFAM" id="SSF48371">
    <property type="entry name" value="ARM repeat"/>
    <property type="match status" value="1"/>
</dbReference>
<dbReference type="AlphaFoldDB" id="A0AAN7PEZ2"/>
<feature type="domain" description="Symplekin/Pta1 N-terminal" evidence="5">
    <location>
        <begin position="104"/>
        <end position="322"/>
    </location>
</feature>
<dbReference type="InterPro" id="IPR016024">
    <property type="entry name" value="ARM-type_fold"/>
</dbReference>